<proteinExistence type="predicted"/>
<dbReference type="GO" id="GO:0006355">
    <property type="term" value="P:regulation of DNA-templated transcription"/>
    <property type="evidence" value="ECO:0007669"/>
    <property type="project" value="InterPro"/>
</dbReference>
<dbReference type="Pfam" id="PF02229">
    <property type="entry name" value="PC4"/>
    <property type="match status" value="1"/>
</dbReference>
<protein>
    <recommendedName>
        <fullName evidence="1">Transcriptional coactivator p15 (PC4) C-terminal domain-containing protein</fullName>
    </recommendedName>
</protein>
<evidence type="ECO:0000259" key="1">
    <source>
        <dbReference type="Pfam" id="PF02229"/>
    </source>
</evidence>
<dbReference type="Gene3D" id="2.30.31.10">
    <property type="entry name" value="Transcriptional Coactivator Pc4, Chain A"/>
    <property type="match status" value="1"/>
</dbReference>
<accession>A0A1V4HYU0</accession>
<organism evidence="2 3">
    <name type="scientific">Nitrobacter vulgaris</name>
    <dbReference type="NCBI Taxonomy" id="29421"/>
    <lineage>
        <taxon>Bacteria</taxon>
        <taxon>Pseudomonadati</taxon>
        <taxon>Pseudomonadota</taxon>
        <taxon>Alphaproteobacteria</taxon>
        <taxon>Hyphomicrobiales</taxon>
        <taxon>Nitrobacteraceae</taxon>
        <taxon>Nitrobacter</taxon>
    </lineage>
</organism>
<dbReference type="GO" id="GO:0003677">
    <property type="term" value="F:DNA binding"/>
    <property type="evidence" value="ECO:0007669"/>
    <property type="project" value="InterPro"/>
</dbReference>
<dbReference type="SUPFAM" id="SSF54447">
    <property type="entry name" value="ssDNA-binding transcriptional regulator domain"/>
    <property type="match status" value="1"/>
</dbReference>
<dbReference type="InterPro" id="IPR009044">
    <property type="entry name" value="ssDNA-bd_transcriptional_reg"/>
</dbReference>
<keyword evidence="3" id="KW-1185">Reference proteome</keyword>
<dbReference type="EMBL" id="MWPQ01000039">
    <property type="protein sequence ID" value="OPH83039.1"/>
    <property type="molecule type" value="Genomic_DNA"/>
</dbReference>
<dbReference type="Proteomes" id="UP000189940">
    <property type="component" value="Unassembled WGS sequence"/>
</dbReference>
<comment type="caution">
    <text evidence="2">The sequence shown here is derived from an EMBL/GenBank/DDBJ whole genome shotgun (WGS) entry which is preliminary data.</text>
</comment>
<sequence length="92" mass="10139">MGARKPELAEPVVVNRFFSNRRKDVITTTLQSYKGCNLIDLRKFVANREGISVPTSKGITVKVARLHDLKKAIDAAVIKATELGLLDDSEAE</sequence>
<evidence type="ECO:0000313" key="3">
    <source>
        <dbReference type="Proteomes" id="UP000189940"/>
    </source>
</evidence>
<dbReference type="AlphaFoldDB" id="A0A1V4HYU0"/>
<dbReference type="InterPro" id="IPR003173">
    <property type="entry name" value="PC4_C"/>
</dbReference>
<feature type="domain" description="Transcriptional coactivator p15 (PC4) C-terminal" evidence="1">
    <location>
        <begin position="28"/>
        <end position="72"/>
    </location>
</feature>
<gene>
    <name evidence="2" type="ORF">B2M20_08585</name>
</gene>
<reference evidence="2 3" key="1">
    <citation type="submission" date="2017-02" db="EMBL/GenBank/DDBJ databases">
        <title>Genome sequence of the nitrite-oxidizing bacterium Nitrobacter vulgaris strain Ab1.</title>
        <authorList>
            <person name="Mellbye B.L."/>
            <person name="Davis E.W."/>
            <person name="Spieck E."/>
            <person name="Chang J.H."/>
            <person name="Bottomley P.J."/>
            <person name="Sayavedra-Soto L.A."/>
        </authorList>
    </citation>
    <scope>NUCLEOTIDE SEQUENCE [LARGE SCALE GENOMIC DNA]</scope>
    <source>
        <strain evidence="2 3">Ab1</strain>
    </source>
</reference>
<evidence type="ECO:0000313" key="2">
    <source>
        <dbReference type="EMBL" id="OPH83039.1"/>
    </source>
</evidence>
<dbReference type="STRING" id="29421.B2M20_08585"/>
<name>A0A1V4HYU0_NITVU</name>